<dbReference type="Proteomes" id="UP000234323">
    <property type="component" value="Unassembled WGS sequence"/>
</dbReference>
<evidence type="ECO:0000313" key="3">
    <source>
        <dbReference type="Proteomes" id="UP000234323"/>
    </source>
</evidence>
<reference evidence="2 3" key="1">
    <citation type="submission" date="2015-10" db="EMBL/GenBank/DDBJ databases">
        <title>Genome analyses suggest a sexual origin of heterokaryosis in a supposedly ancient asexual fungus.</title>
        <authorList>
            <person name="Ropars J."/>
            <person name="Sedzielewska K."/>
            <person name="Noel J."/>
            <person name="Charron P."/>
            <person name="Farinelli L."/>
            <person name="Marton T."/>
            <person name="Kruger M."/>
            <person name="Pelin A."/>
            <person name="Brachmann A."/>
            <person name="Corradi N."/>
        </authorList>
    </citation>
    <scope>NUCLEOTIDE SEQUENCE [LARGE SCALE GENOMIC DNA]</scope>
    <source>
        <strain evidence="2 3">A4</strain>
    </source>
</reference>
<protein>
    <submittedName>
        <fullName evidence="2">Uncharacterized protein</fullName>
    </submittedName>
</protein>
<evidence type="ECO:0000313" key="2">
    <source>
        <dbReference type="EMBL" id="PKY40234.1"/>
    </source>
</evidence>
<feature type="region of interest" description="Disordered" evidence="1">
    <location>
        <begin position="64"/>
        <end position="102"/>
    </location>
</feature>
<dbReference type="VEuPathDB" id="FungiDB:FUN_024466"/>
<dbReference type="EMBL" id="LLXI01000092">
    <property type="protein sequence ID" value="PKY40234.1"/>
    <property type="molecule type" value="Genomic_DNA"/>
</dbReference>
<gene>
    <name evidence="2" type="ORF">RhiirA4_453559</name>
</gene>
<comment type="caution">
    <text evidence="2">The sequence shown here is derived from an EMBL/GenBank/DDBJ whole genome shotgun (WGS) entry which is preliminary data.</text>
</comment>
<feature type="region of interest" description="Disordered" evidence="1">
    <location>
        <begin position="377"/>
        <end position="415"/>
    </location>
</feature>
<keyword evidence="3" id="KW-1185">Reference proteome</keyword>
<organism evidence="2 3">
    <name type="scientific">Rhizophagus irregularis</name>
    <dbReference type="NCBI Taxonomy" id="588596"/>
    <lineage>
        <taxon>Eukaryota</taxon>
        <taxon>Fungi</taxon>
        <taxon>Fungi incertae sedis</taxon>
        <taxon>Mucoromycota</taxon>
        <taxon>Glomeromycotina</taxon>
        <taxon>Glomeromycetes</taxon>
        <taxon>Glomerales</taxon>
        <taxon>Glomeraceae</taxon>
        <taxon>Rhizophagus</taxon>
    </lineage>
</organism>
<dbReference type="VEuPathDB" id="FungiDB:RhiirA1_450680"/>
<evidence type="ECO:0000256" key="1">
    <source>
        <dbReference type="SAM" id="MobiDB-lite"/>
    </source>
</evidence>
<feature type="compositionally biased region" description="Polar residues" evidence="1">
    <location>
        <begin position="392"/>
        <end position="402"/>
    </location>
</feature>
<dbReference type="VEuPathDB" id="FungiDB:RhiirFUN_004280"/>
<feature type="compositionally biased region" description="Low complexity" evidence="1">
    <location>
        <begin position="405"/>
        <end position="415"/>
    </location>
</feature>
<name>A0A2I1G0T8_9GLOM</name>
<dbReference type="AlphaFoldDB" id="A0A2I1G0T8"/>
<accession>A0A2I1G0T8</accession>
<sequence>MSDPVNYNNLRRPKPKSTKGEKTQKKQDRSTDTDDGLFDKSNKKTKIQKFNLFANDDTYLQTLSKNPSSKNPSSIINVSASTSTTESTSTMASTSTTVPKDPVESNYTQELLKLIKIAQSNSSRIKNIMDKQEKFEDKFDKKINEQNTLIGPRNIHKRIMAEIIVIPALKECDREPEKIKGRDKPKKDSDFYQDVVRKLAYEIFHEHKQVTEEQMKTRIKEKLDADEQCVSILQKSEVKGLTFDKLWDKKIKTALLLGAIRSKRGYYVRRVKNGLWSIFGINRIKPFRDNFTKHQMKEWKQHPNTQKVYEDLYKSSDAENEDADTYLTLIIKSVFTSEKERTTSNGVWVQSVLETIFDINHLSAKIDTDVVDTWTGTEMDSNGDNADESAEYSPSLSSNNRMSLDDTTLPLDEDE</sequence>
<feature type="region of interest" description="Disordered" evidence="1">
    <location>
        <begin position="1"/>
        <end position="41"/>
    </location>
</feature>
<feature type="compositionally biased region" description="Low complexity" evidence="1">
    <location>
        <begin position="64"/>
        <end position="97"/>
    </location>
</feature>
<proteinExistence type="predicted"/>
<feature type="compositionally biased region" description="Basic and acidic residues" evidence="1">
    <location>
        <begin position="18"/>
        <end position="41"/>
    </location>
</feature>